<evidence type="ECO:0000256" key="5">
    <source>
        <dbReference type="PIRSR" id="PIRSR000097-3"/>
    </source>
</evidence>
<dbReference type="Gene3D" id="3.20.20.100">
    <property type="entry name" value="NADP-dependent oxidoreductase domain"/>
    <property type="match status" value="1"/>
</dbReference>
<sequence>MTSTLSLRSTVKLLDGNAMPVLGLGVALNEDPAPAVLAALKHGYRQIDSARHYKNEAPLGKAIRESGVPRDQVFVTSKVFESEHGYEATLQAVQDSLHNFGFDYLDLFLIHSPRSGKAKRLETYKALLHAKKAGKLKSIGVSNYSPKHIEEIREAGLELPAVNQIELHPFCQQQPIVDYCRAHNIAVQAFSPLVRGKLDDPAITSTSTKYAKTPAQIVLRWSLQRGFVPLPKSANSVRVVANAQVFDFEIAQEDMERLDALDRGKAGAITWNPVDAE</sequence>
<evidence type="ECO:0000313" key="8">
    <source>
        <dbReference type="Proteomes" id="UP000305948"/>
    </source>
</evidence>
<accession>A0A5C3MNC8</accession>
<dbReference type="AlphaFoldDB" id="A0A5C3MNC8"/>
<evidence type="ECO:0000256" key="2">
    <source>
        <dbReference type="ARBA" id="ARBA00023002"/>
    </source>
</evidence>
<evidence type="ECO:0000259" key="6">
    <source>
        <dbReference type="Pfam" id="PF00248"/>
    </source>
</evidence>
<evidence type="ECO:0000256" key="4">
    <source>
        <dbReference type="PIRSR" id="PIRSR000097-2"/>
    </source>
</evidence>
<dbReference type="Proteomes" id="UP000305948">
    <property type="component" value="Unassembled WGS sequence"/>
</dbReference>
<protein>
    <submittedName>
        <fullName evidence="7">Aldo/keto reductase</fullName>
    </submittedName>
</protein>
<comment type="similarity">
    <text evidence="1">Belongs to the aldo/keto reductase family.</text>
</comment>
<feature type="domain" description="NADP-dependent oxidoreductase" evidence="6">
    <location>
        <begin position="32"/>
        <end position="262"/>
    </location>
</feature>
<evidence type="ECO:0000256" key="1">
    <source>
        <dbReference type="ARBA" id="ARBA00007905"/>
    </source>
</evidence>
<proteinExistence type="inferred from homology"/>
<dbReference type="SUPFAM" id="SSF51430">
    <property type="entry name" value="NAD(P)-linked oxidoreductase"/>
    <property type="match status" value="1"/>
</dbReference>
<keyword evidence="2" id="KW-0560">Oxidoreductase</keyword>
<dbReference type="PRINTS" id="PR00069">
    <property type="entry name" value="ALDKETRDTASE"/>
</dbReference>
<dbReference type="PIRSF" id="PIRSF000097">
    <property type="entry name" value="AKR"/>
    <property type="match status" value="1"/>
</dbReference>
<dbReference type="STRING" id="5364.A0A5C3MNC8"/>
<dbReference type="InterPro" id="IPR036812">
    <property type="entry name" value="NAD(P)_OxRdtase_dom_sf"/>
</dbReference>
<keyword evidence="8" id="KW-1185">Reference proteome</keyword>
<dbReference type="Pfam" id="PF00248">
    <property type="entry name" value="Aldo_ket_red"/>
    <property type="match status" value="1"/>
</dbReference>
<dbReference type="InterPro" id="IPR020471">
    <property type="entry name" value="AKR"/>
</dbReference>
<dbReference type="InterPro" id="IPR023210">
    <property type="entry name" value="NADP_OxRdtase_dom"/>
</dbReference>
<evidence type="ECO:0000313" key="7">
    <source>
        <dbReference type="EMBL" id="TFK46255.1"/>
    </source>
</evidence>
<name>A0A5C3MNC8_9AGAM</name>
<reference evidence="7 8" key="1">
    <citation type="journal article" date="2019" name="Nat. Ecol. Evol.">
        <title>Megaphylogeny resolves global patterns of mushroom evolution.</title>
        <authorList>
            <person name="Varga T."/>
            <person name="Krizsan K."/>
            <person name="Foldi C."/>
            <person name="Dima B."/>
            <person name="Sanchez-Garcia M."/>
            <person name="Sanchez-Ramirez S."/>
            <person name="Szollosi G.J."/>
            <person name="Szarkandi J.G."/>
            <person name="Papp V."/>
            <person name="Albert L."/>
            <person name="Andreopoulos W."/>
            <person name="Angelini C."/>
            <person name="Antonin V."/>
            <person name="Barry K.W."/>
            <person name="Bougher N.L."/>
            <person name="Buchanan P."/>
            <person name="Buyck B."/>
            <person name="Bense V."/>
            <person name="Catcheside P."/>
            <person name="Chovatia M."/>
            <person name="Cooper J."/>
            <person name="Damon W."/>
            <person name="Desjardin D."/>
            <person name="Finy P."/>
            <person name="Geml J."/>
            <person name="Haridas S."/>
            <person name="Hughes K."/>
            <person name="Justo A."/>
            <person name="Karasinski D."/>
            <person name="Kautmanova I."/>
            <person name="Kiss B."/>
            <person name="Kocsube S."/>
            <person name="Kotiranta H."/>
            <person name="LaButti K.M."/>
            <person name="Lechner B.E."/>
            <person name="Liimatainen K."/>
            <person name="Lipzen A."/>
            <person name="Lukacs Z."/>
            <person name="Mihaltcheva S."/>
            <person name="Morgado L.N."/>
            <person name="Niskanen T."/>
            <person name="Noordeloos M.E."/>
            <person name="Ohm R.A."/>
            <person name="Ortiz-Santana B."/>
            <person name="Ovrebo C."/>
            <person name="Racz N."/>
            <person name="Riley R."/>
            <person name="Savchenko A."/>
            <person name="Shiryaev A."/>
            <person name="Soop K."/>
            <person name="Spirin V."/>
            <person name="Szebenyi C."/>
            <person name="Tomsovsky M."/>
            <person name="Tulloss R.E."/>
            <person name="Uehling J."/>
            <person name="Grigoriev I.V."/>
            <person name="Vagvolgyi C."/>
            <person name="Papp T."/>
            <person name="Martin F.M."/>
            <person name="Miettinen O."/>
            <person name="Hibbett D.S."/>
            <person name="Nagy L.G."/>
        </authorList>
    </citation>
    <scope>NUCLEOTIDE SEQUENCE [LARGE SCALE GENOMIC DNA]</scope>
    <source>
        <strain evidence="7 8">OMC1185</strain>
    </source>
</reference>
<organism evidence="7 8">
    <name type="scientific">Heliocybe sulcata</name>
    <dbReference type="NCBI Taxonomy" id="5364"/>
    <lineage>
        <taxon>Eukaryota</taxon>
        <taxon>Fungi</taxon>
        <taxon>Dikarya</taxon>
        <taxon>Basidiomycota</taxon>
        <taxon>Agaricomycotina</taxon>
        <taxon>Agaricomycetes</taxon>
        <taxon>Gloeophyllales</taxon>
        <taxon>Gloeophyllaceae</taxon>
        <taxon>Heliocybe</taxon>
    </lineage>
</organism>
<evidence type="ECO:0000256" key="3">
    <source>
        <dbReference type="PIRSR" id="PIRSR000097-1"/>
    </source>
</evidence>
<dbReference type="OrthoDB" id="416253at2759"/>
<feature type="active site" description="Proton donor" evidence="3">
    <location>
        <position position="53"/>
    </location>
</feature>
<dbReference type="PANTHER" id="PTHR43827:SF13">
    <property type="entry name" value="ALDO_KETO REDUCTASE FAMILY PROTEIN"/>
    <property type="match status" value="1"/>
</dbReference>
<dbReference type="EMBL" id="ML213531">
    <property type="protein sequence ID" value="TFK46255.1"/>
    <property type="molecule type" value="Genomic_DNA"/>
</dbReference>
<dbReference type="FunFam" id="3.20.20.100:FF:000015">
    <property type="entry name" value="Oxidoreductase, aldo/keto reductase family"/>
    <property type="match status" value="1"/>
</dbReference>
<feature type="binding site" evidence="4">
    <location>
        <position position="111"/>
    </location>
    <ligand>
        <name>substrate</name>
    </ligand>
</feature>
<dbReference type="CDD" id="cd19071">
    <property type="entry name" value="AKR_AKR1-5-like"/>
    <property type="match status" value="1"/>
</dbReference>
<feature type="site" description="Lowers pKa of active site Tyr" evidence="5">
    <location>
        <position position="78"/>
    </location>
</feature>
<dbReference type="PANTHER" id="PTHR43827">
    <property type="entry name" value="2,5-DIKETO-D-GLUCONIC ACID REDUCTASE"/>
    <property type="match status" value="1"/>
</dbReference>
<dbReference type="GO" id="GO:0016491">
    <property type="term" value="F:oxidoreductase activity"/>
    <property type="evidence" value="ECO:0007669"/>
    <property type="project" value="UniProtKB-KW"/>
</dbReference>
<gene>
    <name evidence="7" type="ORF">OE88DRAFT_924952</name>
</gene>